<dbReference type="PANTHER" id="PTHR43840">
    <property type="entry name" value="MITOCHONDRIAL METAL TRANSPORTER 1-RELATED"/>
    <property type="match status" value="1"/>
</dbReference>
<evidence type="ECO:0000313" key="10">
    <source>
        <dbReference type="EMBL" id="QGU05949.1"/>
    </source>
</evidence>
<evidence type="ECO:0000256" key="3">
    <source>
        <dbReference type="ARBA" id="ARBA00022448"/>
    </source>
</evidence>
<evidence type="ECO:0000313" key="11">
    <source>
        <dbReference type="Proteomes" id="UP000425178"/>
    </source>
</evidence>
<dbReference type="InterPro" id="IPR036837">
    <property type="entry name" value="Cation_efflux_CTD_sf"/>
</dbReference>
<evidence type="ECO:0000259" key="9">
    <source>
        <dbReference type="Pfam" id="PF16916"/>
    </source>
</evidence>
<name>A0A6B8VSA8_9CORY</name>
<feature type="domain" description="Cation efflux protein cytoplasmic" evidence="9">
    <location>
        <begin position="75"/>
        <end position="152"/>
    </location>
</feature>
<dbReference type="Pfam" id="PF16916">
    <property type="entry name" value="ZT_dimer"/>
    <property type="match status" value="1"/>
</dbReference>
<dbReference type="EMBL" id="CP046454">
    <property type="protein sequence ID" value="QGU05949.1"/>
    <property type="molecule type" value="Genomic_DNA"/>
</dbReference>
<dbReference type="GO" id="GO:0005886">
    <property type="term" value="C:plasma membrane"/>
    <property type="evidence" value="ECO:0007669"/>
    <property type="project" value="TreeGrafter"/>
</dbReference>
<reference evidence="10 11" key="1">
    <citation type="journal article" date="2021" name="Int. J. Syst. Evol. Microbiol.">
        <title>Classification of three corynebacterial strains isolated from a small paddock in North Rhine-Westphalia: proposal of &lt;i&gt;Corynebacterium kalinowskii&lt;/i&gt; sp. nov., &lt;i&gt;Corynebacterium comes&lt;/i&gt; sp. nov. and &lt;i&gt;Corynebacterium occultum&lt;/i&gt; sp. nov.</title>
        <authorList>
            <person name="Schaffert L."/>
            <person name="Ruwe M."/>
            <person name="Milse J."/>
            <person name="Hanuschka K."/>
            <person name="Ortseifen V."/>
            <person name="Droste J."/>
            <person name="Brandt D."/>
            <person name="Schl L."/>
            <person name="Kutter Y."/>
            <person name="Vinke S."/>
            <person name="Vieh P."/>
            <person name="Jacob L."/>
            <person name="L N.C."/>
            <person name="Schulte-Berndt E."/>
            <person name="Hain C."/>
            <person name="Linder M."/>
            <person name="Schmidt P."/>
            <person name="Wollenschl L."/>
            <person name="Luttermann T."/>
            <person name="Thieme E."/>
            <person name="Hassa J."/>
            <person name="Haak M."/>
            <person name="Wittchen M."/>
            <person name="Mentz A."/>
            <person name="Persicke M."/>
            <person name="Busche T."/>
            <person name="R C."/>
        </authorList>
    </citation>
    <scope>NUCLEOTIDE SEQUENCE [LARGE SCALE GENOMIC DNA]</scope>
    <source>
        <strain evidence="10 11">2019</strain>
    </source>
</reference>
<dbReference type="NCBIfam" id="TIGR01297">
    <property type="entry name" value="CDF"/>
    <property type="match status" value="1"/>
</dbReference>
<dbReference type="Gene3D" id="3.30.70.1350">
    <property type="entry name" value="Cation efflux protein, cytoplasmic domain"/>
    <property type="match status" value="1"/>
</dbReference>
<keyword evidence="6 7" id="KW-0472">Membrane</keyword>
<dbReference type="SUPFAM" id="SSF161111">
    <property type="entry name" value="Cation efflux protein transmembrane domain-like"/>
    <property type="match status" value="1"/>
</dbReference>
<comment type="subcellular location">
    <subcellularLocation>
        <location evidence="1">Membrane</location>
        <topology evidence="1">Multi-pass membrane protein</topology>
    </subcellularLocation>
</comment>
<keyword evidence="4 7" id="KW-0812">Transmembrane</keyword>
<dbReference type="KEGG" id="ccoe:CETAM_13620"/>
<keyword evidence="10" id="KW-0614">Plasmid</keyword>
<organism evidence="10 11">
    <name type="scientific">Corynebacterium comes</name>
    <dbReference type="NCBI Taxonomy" id="2675218"/>
    <lineage>
        <taxon>Bacteria</taxon>
        <taxon>Bacillati</taxon>
        <taxon>Actinomycetota</taxon>
        <taxon>Actinomycetes</taxon>
        <taxon>Mycobacteriales</taxon>
        <taxon>Corynebacteriaceae</taxon>
        <taxon>Corynebacterium</taxon>
    </lineage>
</organism>
<dbReference type="Proteomes" id="UP000425178">
    <property type="component" value="Plasmid pCETAM"/>
</dbReference>
<evidence type="ECO:0000256" key="6">
    <source>
        <dbReference type="ARBA" id="ARBA00023136"/>
    </source>
</evidence>
<accession>A0A6B8VSA8</accession>
<gene>
    <name evidence="10" type="primary">fieF3</name>
    <name evidence="10" type="ORF">CETAM_13620</name>
</gene>
<dbReference type="InterPro" id="IPR002524">
    <property type="entry name" value="Cation_efflux"/>
</dbReference>
<comment type="similarity">
    <text evidence="2">Belongs to the cation diffusion facilitator (CDF) transporter (TC 2.A.4) family.</text>
</comment>
<feature type="domain" description="Cation efflux protein transmembrane" evidence="8">
    <location>
        <begin position="2"/>
        <end position="70"/>
    </location>
</feature>
<feature type="transmembrane region" description="Helical" evidence="7">
    <location>
        <begin position="45"/>
        <end position="62"/>
    </location>
</feature>
<evidence type="ECO:0000256" key="7">
    <source>
        <dbReference type="SAM" id="Phobius"/>
    </source>
</evidence>
<dbReference type="Pfam" id="PF01545">
    <property type="entry name" value="Cation_efflux"/>
    <property type="match status" value="1"/>
</dbReference>
<dbReference type="Gene3D" id="1.20.1510.10">
    <property type="entry name" value="Cation efflux protein transmembrane domain"/>
    <property type="match status" value="1"/>
</dbReference>
<keyword evidence="3" id="KW-0813">Transport</keyword>
<dbReference type="SUPFAM" id="SSF160240">
    <property type="entry name" value="Cation efflux protein cytoplasmic domain-like"/>
    <property type="match status" value="1"/>
</dbReference>
<dbReference type="InterPro" id="IPR058533">
    <property type="entry name" value="Cation_efflux_TM"/>
</dbReference>
<keyword evidence="5 7" id="KW-1133">Transmembrane helix</keyword>
<dbReference type="GO" id="GO:0006882">
    <property type="term" value="P:intracellular zinc ion homeostasis"/>
    <property type="evidence" value="ECO:0007669"/>
    <property type="project" value="TreeGrafter"/>
</dbReference>
<sequence length="159" mass="17319">MGKRHRSVTLQADGQHLMTDVWTSVGVLVGIAAVWLTGWLWFDPIIALLVGANILFTGYRLLRSPLSNLLSRSLPEEELTTLNAALADFREECGVAFPSARTVQSGRHRHAFVVMAVPGDWSVNMTHELAHDLEDAIAAALPGTETFIHVEPLAGSDAH</sequence>
<dbReference type="GO" id="GO:0015093">
    <property type="term" value="F:ferrous iron transmembrane transporter activity"/>
    <property type="evidence" value="ECO:0007669"/>
    <property type="project" value="TreeGrafter"/>
</dbReference>
<evidence type="ECO:0000256" key="5">
    <source>
        <dbReference type="ARBA" id="ARBA00022989"/>
    </source>
</evidence>
<dbReference type="InterPro" id="IPR050291">
    <property type="entry name" value="CDF_Transporter"/>
</dbReference>
<protein>
    <submittedName>
        <fullName evidence="10">Ferrous-iron efflux pump FieF</fullName>
    </submittedName>
</protein>
<dbReference type="PANTHER" id="PTHR43840:SF15">
    <property type="entry name" value="MITOCHONDRIAL METAL TRANSPORTER 1-RELATED"/>
    <property type="match status" value="1"/>
</dbReference>
<evidence type="ECO:0000259" key="8">
    <source>
        <dbReference type="Pfam" id="PF01545"/>
    </source>
</evidence>
<dbReference type="InterPro" id="IPR027470">
    <property type="entry name" value="Cation_efflux_CTD"/>
</dbReference>
<proteinExistence type="inferred from homology"/>
<dbReference type="AlphaFoldDB" id="A0A6B8VSA8"/>
<keyword evidence="11" id="KW-1185">Reference proteome</keyword>
<evidence type="ECO:0000256" key="2">
    <source>
        <dbReference type="ARBA" id="ARBA00008114"/>
    </source>
</evidence>
<dbReference type="InterPro" id="IPR027469">
    <property type="entry name" value="Cation_efflux_TMD_sf"/>
</dbReference>
<evidence type="ECO:0000256" key="1">
    <source>
        <dbReference type="ARBA" id="ARBA00004141"/>
    </source>
</evidence>
<evidence type="ECO:0000256" key="4">
    <source>
        <dbReference type="ARBA" id="ARBA00022692"/>
    </source>
</evidence>
<feature type="transmembrane region" description="Helical" evidence="7">
    <location>
        <begin position="21"/>
        <end position="39"/>
    </location>
</feature>
<geneLocation type="plasmid" evidence="10 11">
    <name>pCETAM</name>
</geneLocation>
<dbReference type="GO" id="GO:0015086">
    <property type="term" value="F:cadmium ion transmembrane transporter activity"/>
    <property type="evidence" value="ECO:0007669"/>
    <property type="project" value="TreeGrafter"/>
</dbReference>
<dbReference type="GO" id="GO:0015341">
    <property type="term" value="F:zinc efflux antiporter activity"/>
    <property type="evidence" value="ECO:0007669"/>
    <property type="project" value="TreeGrafter"/>
</dbReference>